<gene>
    <name evidence="7" type="ORF">EDD31_0244</name>
</gene>
<dbReference type="AlphaFoldDB" id="A0A3N2B9F7"/>
<reference evidence="7 8" key="1">
    <citation type="submission" date="2018-11" db="EMBL/GenBank/DDBJ databases">
        <title>Sequencing the genomes of 1000 actinobacteria strains.</title>
        <authorList>
            <person name="Klenk H.-P."/>
        </authorList>
    </citation>
    <scope>NUCLEOTIDE SEQUENCE [LARGE SCALE GENOMIC DNA]</scope>
    <source>
        <strain evidence="7 8">DSM 11294</strain>
    </source>
</reference>
<dbReference type="InterPro" id="IPR019109">
    <property type="entry name" value="MamF_MmsF"/>
</dbReference>
<proteinExistence type="predicted"/>
<evidence type="ECO:0000313" key="8">
    <source>
        <dbReference type="Proteomes" id="UP000280668"/>
    </source>
</evidence>
<evidence type="ECO:0008006" key="9">
    <source>
        <dbReference type="Google" id="ProtNLM"/>
    </source>
</evidence>
<evidence type="ECO:0000313" key="7">
    <source>
        <dbReference type="EMBL" id="ROR71905.1"/>
    </source>
</evidence>
<protein>
    <recommendedName>
        <fullName evidence="9">Tic20 family protein</fullName>
    </recommendedName>
</protein>
<comment type="subcellular location">
    <subcellularLocation>
        <location evidence="1">Membrane</location>
        <topology evidence="1">Multi-pass membrane protein</topology>
    </subcellularLocation>
</comment>
<evidence type="ECO:0000256" key="6">
    <source>
        <dbReference type="SAM" id="Phobius"/>
    </source>
</evidence>
<evidence type="ECO:0000256" key="5">
    <source>
        <dbReference type="SAM" id="MobiDB-lite"/>
    </source>
</evidence>
<organism evidence="7 8">
    <name type="scientific">Bogoriella caseilytica</name>
    <dbReference type="NCBI Taxonomy" id="56055"/>
    <lineage>
        <taxon>Bacteria</taxon>
        <taxon>Bacillati</taxon>
        <taxon>Actinomycetota</taxon>
        <taxon>Actinomycetes</taxon>
        <taxon>Micrococcales</taxon>
        <taxon>Bogoriellaceae</taxon>
        <taxon>Bogoriella</taxon>
    </lineage>
</organism>
<keyword evidence="4 6" id="KW-0472">Membrane</keyword>
<dbReference type="Proteomes" id="UP000280668">
    <property type="component" value="Unassembled WGS sequence"/>
</dbReference>
<evidence type="ECO:0000256" key="2">
    <source>
        <dbReference type="ARBA" id="ARBA00022692"/>
    </source>
</evidence>
<dbReference type="RefSeq" id="WP_123302558.1">
    <property type="nucleotide sequence ID" value="NZ_RKHK01000001.1"/>
</dbReference>
<dbReference type="Pfam" id="PF09685">
    <property type="entry name" value="MamF_MmsF"/>
    <property type="match status" value="1"/>
</dbReference>
<name>A0A3N2B9F7_9MICO</name>
<comment type="caution">
    <text evidence="7">The sequence shown here is derived from an EMBL/GenBank/DDBJ whole genome shotgun (WGS) entry which is preliminary data.</text>
</comment>
<evidence type="ECO:0000256" key="3">
    <source>
        <dbReference type="ARBA" id="ARBA00022989"/>
    </source>
</evidence>
<evidence type="ECO:0000256" key="4">
    <source>
        <dbReference type="ARBA" id="ARBA00023136"/>
    </source>
</evidence>
<feature type="compositionally biased region" description="Pro residues" evidence="5">
    <location>
        <begin position="21"/>
        <end position="46"/>
    </location>
</feature>
<accession>A0A3N2B9F7</accession>
<dbReference type="OrthoDB" id="9808930at2"/>
<dbReference type="EMBL" id="RKHK01000001">
    <property type="protein sequence ID" value="ROR71905.1"/>
    <property type="molecule type" value="Genomic_DNA"/>
</dbReference>
<feature type="transmembrane region" description="Helical" evidence="6">
    <location>
        <begin position="109"/>
        <end position="142"/>
    </location>
</feature>
<keyword evidence="8" id="KW-1185">Reference proteome</keyword>
<keyword evidence="2 6" id="KW-0812">Transmembrane</keyword>
<keyword evidence="3 6" id="KW-1133">Transmembrane helix</keyword>
<evidence type="ECO:0000256" key="1">
    <source>
        <dbReference type="ARBA" id="ARBA00004141"/>
    </source>
</evidence>
<feature type="region of interest" description="Disordered" evidence="5">
    <location>
        <begin position="1"/>
        <end position="55"/>
    </location>
</feature>
<feature type="transmembrane region" description="Helical" evidence="6">
    <location>
        <begin position="67"/>
        <end position="88"/>
    </location>
</feature>
<sequence length="163" mass="17518">MTGQPYGEQPENDPTQQTGGTPPPNYGGQPGTPPPNYGQPGPPPPGYGAQPGGVAPLTPGEERGWSVGAHLGGVFLSFLVPLIVWLVFRERSRFLDHHGKEALNFQITLAIAYVVGFITAFILIGFLILLAAWVCAIIFSIMAAIAANRGEYYKYPLSIRLVK</sequence>